<dbReference type="eggNOG" id="ENOG502S2UW">
    <property type="taxonomic scope" value="Eukaryota"/>
</dbReference>
<dbReference type="PANTHER" id="PTHR46791:SF5">
    <property type="entry name" value="CLR5 DOMAIN-CONTAINING PROTEIN-RELATED"/>
    <property type="match status" value="1"/>
</dbReference>
<feature type="domain" description="Integrase core" evidence="1">
    <location>
        <begin position="148"/>
        <end position="319"/>
    </location>
</feature>
<dbReference type="Pfam" id="PF24764">
    <property type="entry name" value="rva_4"/>
    <property type="match status" value="1"/>
</dbReference>
<name>A0A1X7TGQ8_AMPQE</name>
<dbReference type="PANTHER" id="PTHR46791">
    <property type="entry name" value="EXPRESSED PROTEIN"/>
    <property type="match status" value="1"/>
</dbReference>
<dbReference type="OrthoDB" id="5952813at2759"/>
<reference evidence="2" key="1">
    <citation type="submission" date="2017-05" db="UniProtKB">
        <authorList>
            <consortium name="EnsemblMetazoa"/>
        </authorList>
    </citation>
    <scope>IDENTIFICATION</scope>
</reference>
<dbReference type="SUPFAM" id="SSF53098">
    <property type="entry name" value="Ribonuclease H-like"/>
    <property type="match status" value="1"/>
</dbReference>
<dbReference type="InterPro" id="IPR058913">
    <property type="entry name" value="Integrase_dom_put"/>
</dbReference>
<organism evidence="2">
    <name type="scientific">Amphimedon queenslandica</name>
    <name type="common">Sponge</name>
    <dbReference type="NCBI Taxonomy" id="400682"/>
    <lineage>
        <taxon>Eukaryota</taxon>
        <taxon>Metazoa</taxon>
        <taxon>Porifera</taxon>
        <taxon>Demospongiae</taxon>
        <taxon>Heteroscleromorpha</taxon>
        <taxon>Haplosclerida</taxon>
        <taxon>Niphatidae</taxon>
        <taxon>Amphimedon</taxon>
    </lineage>
</organism>
<evidence type="ECO:0000259" key="1">
    <source>
        <dbReference type="Pfam" id="PF24764"/>
    </source>
</evidence>
<dbReference type="InterPro" id="IPR012337">
    <property type="entry name" value="RNaseH-like_sf"/>
</dbReference>
<accession>A0A1X7TGQ8</accession>
<evidence type="ECO:0000313" key="2">
    <source>
        <dbReference type="EnsemblMetazoa" id="Aqu2.1.13632_001"/>
    </source>
</evidence>
<dbReference type="InParanoid" id="A0A1X7TGQ8"/>
<sequence>MQWSTLLIILIKVKMEQCQREIRMLVEAGFTHRDVSNFLRSVLPLQTRGISVRSVRRFCAFRGIRYRNNLSDADLLDVIYACVVAVGHSYGRRTLQGLLRSEGIFASQRRIGSALRRLFPVAHYQRALTSMRHLNPIPYRASFFGEKLHFDQNEKLNMYGVVHVLAIDGYSRKIVGFVTIQKKNPIMIYDLLFRPIMLEYGVWDQLRMDQGTEFILVISVQYTVANFRSGHHRQAVIQSTSRLNHRAERIWPEINARINYPIKRVLTELEDSGVINLSDDTVKFCTSWITIKVVSEPIQMFVNSWNAHTIPGSRGGIPNYLAQYSCRLGQIAPAHIPTLESAVYQYEYSSGSLSRNFIYGQDPLADFPNLQALRERDFSMSFPSMSDIFQDVLHGSGSLLRDAILFFIELNHRFMSLIQ</sequence>
<protein>
    <recommendedName>
        <fullName evidence="1">Integrase core domain-containing protein</fullName>
    </recommendedName>
</protein>
<dbReference type="EnsemblMetazoa" id="Aqu2.1.13632_001">
    <property type="protein sequence ID" value="Aqu2.1.13632_001"/>
    <property type="gene ID" value="Aqu2.1.13632"/>
</dbReference>
<proteinExistence type="predicted"/>
<dbReference type="AlphaFoldDB" id="A0A1X7TGQ8"/>